<evidence type="ECO:0000313" key="9">
    <source>
        <dbReference type="Proteomes" id="UP001211907"/>
    </source>
</evidence>
<dbReference type="GO" id="GO:0016432">
    <property type="term" value="F:tRNA-uridine aminocarboxypropyltransferase activity"/>
    <property type="evidence" value="ECO:0007669"/>
    <property type="project" value="UniProtKB-EC"/>
</dbReference>
<sequence>MPPHVILGTMTFGSGGGGRISDSETMQSIIDTFKRYGHNEIDTARMYCDGTTEREISKLNTQNCVLHSKAYPFKPGDYSPESLKAQFKTSLDALNVDKIQVFYLHAPDHSVHFADTLAAVQELYLAGRFVEFGLSNFSAWQVMQIYSICATHDYVLPTIYQGIYNAFTRSVEKELFPCLRKLGIRFYAYNPLCGGLLSGHFNFDDGVESGARFDPNTTQGARYRTRYWNTTYFNAVELVKNAVAKHEGLTMVATSYRWLLHHSKIDQSLGDGVVVGVSSLKHAEENFAACDGGPLPEAVVSAIEEGFWKEYALPWDLVTDDRTSSDDFTDQEETDNGNASVSKLANLGDLYFFPGAVLRQRKEFAETDLGFGKLGTRRNSKIGTFSNKAAKLGANLCVVDCGPATSASGAVRTPNSRIQTSHLTPSASNKRFKCTRTPACKGRSWHQFCPICCSPFDPETPQVSLPLELLIYRHPSEKIGKTTSVHAKVLAPSNTTLIVDDCKDPAAIAARFINPTRVLLLFPSPVSYIVFILFRQTIDTRFLFKDAKPLAEISHDAFDSVLVLDGTWQQANAMFKCIKDIGFQPVTIGFPETQNPLAVPNSNHSHISDSEPATAEHITNDSTNSTETAALAEASATPVVKTLFWRFQNVGEHCLSTIEAIYYFYRDYFTCFEQQNVPEHVYDGRYDVLLYFFRIQYQIVQDFYRRKPDLKFTTKKKGAQSYIKYDG</sequence>
<feature type="domain" description="DTW" evidence="7">
    <location>
        <begin position="447"/>
        <end position="705"/>
    </location>
</feature>
<evidence type="ECO:0000259" key="7">
    <source>
        <dbReference type="SMART" id="SM01144"/>
    </source>
</evidence>
<keyword evidence="2" id="KW-0808">Transferase</keyword>
<dbReference type="AlphaFoldDB" id="A0AAD5SYW3"/>
<dbReference type="InterPro" id="IPR023210">
    <property type="entry name" value="NADP_OxRdtase_dom"/>
</dbReference>
<dbReference type="PANTHER" id="PTHR43364:SF4">
    <property type="entry name" value="NAD(P)-LINKED OXIDOREDUCTASE SUPERFAMILY PROTEIN"/>
    <property type="match status" value="1"/>
</dbReference>
<evidence type="ECO:0000313" key="8">
    <source>
        <dbReference type="EMBL" id="KAJ3119783.1"/>
    </source>
</evidence>
<evidence type="ECO:0000256" key="3">
    <source>
        <dbReference type="ARBA" id="ARBA00022691"/>
    </source>
</evidence>
<comment type="catalytic activity">
    <reaction evidence="6">
        <text>a uridine in tRNA + S-adenosyl-L-methionine = a 3-[(3S)-3-amino-3-carboxypropyl]uridine in tRNA + S-methyl-5'-thioadenosine + H(+)</text>
        <dbReference type="Rhea" id="RHEA:62432"/>
        <dbReference type="Rhea" id="RHEA-COMP:13339"/>
        <dbReference type="Rhea" id="RHEA-COMP:16092"/>
        <dbReference type="ChEBI" id="CHEBI:15378"/>
        <dbReference type="ChEBI" id="CHEBI:17509"/>
        <dbReference type="ChEBI" id="CHEBI:59789"/>
        <dbReference type="ChEBI" id="CHEBI:65315"/>
        <dbReference type="ChEBI" id="CHEBI:82930"/>
        <dbReference type="EC" id="2.5.1.25"/>
    </reaction>
</comment>
<dbReference type="Pfam" id="PF00248">
    <property type="entry name" value="Aldo_ket_red"/>
    <property type="match status" value="1"/>
</dbReference>
<dbReference type="CDD" id="cd19075">
    <property type="entry name" value="AKR_AKR7A1-5"/>
    <property type="match status" value="1"/>
</dbReference>
<keyword evidence="5" id="KW-0560">Oxidoreductase</keyword>
<dbReference type="InterPro" id="IPR036812">
    <property type="entry name" value="NAD(P)_OxRdtase_dom_sf"/>
</dbReference>
<dbReference type="InterPro" id="IPR005636">
    <property type="entry name" value="DTW"/>
</dbReference>
<accession>A0AAD5SYW3</accession>
<keyword evidence="9" id="KW-1185">Reference proteome</keyword>
<keyword evidence="4" id="KW-0819">tRNA processing</keyword>
<dbReference type="PANTHER" id="PTHR43364">
    <property type="entry name" value="NADH-SPECIFIC METHYLGLYOXAL REDUCTASE-RELATED"/>
    <property type="match status" value="1"/>
</dbReference>
<dbReference type="EC" id="2.5.1.25" evidence="1"/>
<dbReference type="InterPro" id="IPR050523">
    <property type="entry name" value="AKR_Detox_Biosynth"/>
</dbReference>
<dbReference type="Pfam" id="PF03942">
    <property type="entry name" value="DTW"/>
    <property type="match status" value="1"/>
</dbReference>
<dbReference type="GO" id="GO:0008033">
    <property type="term" value="P:tRNA processing"/>
    <property type="evidence" value="ECO:0007669"/>
    <property type="project" value="UniProtKB-KW"/>
</dbReference>
<organism evidence="8 9">
    <name type="scientific">Physocladia obscura</name>
    <dbReference type="NCBI Taxonomy" id="109957"/>
    <lineage>
        <taxon>Eukaryota</taxon>
        <taxon>Fungi</taxon>
        <taxon>Fungi incertae sedis</taxon>
        <taxon>Chytridiomycota</taxon>
        <taxon>Chytridiomycota incertae sedis</taxon>
        <taxon>Chytridiomycetes</taxon>
        <taxon>Chytridiales</taxon>
        <taxon>Chytriomycetaceae</taxon>
        <taxon>Physocladia</taxon>
    </lineage>
</organism>
<evidence type="ECO:0000256" key="1">
    <source>
        <dbReference type="ARBA" id="ARBA00012386"/>
    </source>
</evidence>
<dbReference type="Proteomes" id="UP001211907">
    <property type="component" value="Unassembled WGS sequence"/>
</dbReference>
<reference evidence="8" key="1">
    <citation type="submission" date="2020-05" db="EMBL/GenBank/DDBJ databases">
        <title>Phylogenomic resolution of chytrid fungi.</title>
        <authorList>
            <person name="Stajich J.E."/>
            <person name="Amses K."/>
            <person name="Simmons R."/>
            <person name="Seto K."/>
            <person name="Myers J."/>
            <person name="Bonds A."/>
            <person name="Quandt C.A."/>
            <person name="Barry K."/>
            <person name="Liu P."/>
            <person name="Grigoriev I."/>
            <person name="Longcore J.E."/>
            <person name="James T.Y."/>
        </authorList>
    </citation>
    <scope>NUCLEOTIDE SEQUENCE</scope>
    <source>
        <strain evidence="8">JEL0513</strain>
    </source>
</reference>
<name>A0AAD5SYW3_9FUNG</name>
<dbReference type="EMBL" id="JADGJH010001025">
    <property type="protein sequence ID" value="KAJ3119783.1"/>
    <property type="molecule type" value="Genomic_DNA"/>
</dbReference>
<gene>
    <name evidence="8" type="ORF">HK100_000157</name>
</gene>
<evidence type="ECO:0000256" key="5">
    <source>
        <dbReference type="ARBA" id="ARBA00023002"/>
    </source>
</evidence>
<dbReference type="GO" id="GO:0016491">
    <property type="term" value="F:oxidoreductase activity"/>
    <property type="evidence" value="ECO:0007669"/>
    <property type="project" value="UniProtKB-KW"/>
</dbReference>
<evidence type="ECO:0000256" key="4">
    <source>
        <dbReference type="ARBA" id="ARBA00022694"/>
    </source>
</evidence>
<protein>
    <recommendedName>
        <fullName evidence="1">tRNA-uridine aminocarboxypropyltransferase</fullName>
        <ecNumber evidence="1">2.5.1.25</ecNumber>
    </recommendedName>
</protein>
<proteinExistence type="predicted"/>
<dbReference type="SUPFAM" id="SSF51430">
    <property type="entry name" value="NAD(P)-linked oxidoreductase"/>
    <property type="match status" value="1"/>
</dbReference>
<evidence type="ECO:0000256" key="6">
    <source>
        <dbReference type="ARBA" id="ARBA00048718"/>
    </source>
</evidence>
<dbReference type="SMART" id="SM01144">
    <property type="entry name" value="DTW"/>
    <property type="match status" value="1"/>
</dbReference>
<evidence type="ECO:0000256" key="2">
    <source>
        <dbReference type="ARBA" id="ARBA00022679"/>
    </source>
</evidence>
<comment type="caution">
    <text evidence="8">The sequence shown here is derived from an EMBL/GenBank/DDBJ whole genome shotgun (WGS) entry which is preliminary data.</text>
</comment>
<keyword evidence="3" id="KW-0949">S-adenosyl-L-methionine</keyword>
<dbReference type="Gene3D" id="3.20.20.100">
    <property type="entry name" value="NADP-dependent oxidoreductase domain"/>
    <property type="match status" value="1"/>
</dbReference>